<dbReference type="AlphaFoldDB" id="E4V4W0"/>
<reference evidence="2" key="1">
    <citation type="journal article" date="2012" name="MBio">
        <title>Comparative genome analysis of Trichophyton rubrum and related dermatophytes reveals candidate genes involved in infection.</title>
        <authorList>
            <person name="Martinez D.A."/>
            <person name="Oliver B.G."/>
            <person name="Graeser Y."/>
            <person name="Goldberg J.M."/>
            <person name="Li W."/>
            <person name="Martinez-Rossi N.M."/>
            <person name="Monod M."/>
            <person name="Shelest E."/>
            <person name="Barton R.C."/>
            <person name="Birch E."/>
            <person name="Brakhage A.A."/>
            <person name="Chen Z."/>
            <person name="Gurr S.J."/>
            <person name="Heiman D."/>
            <person name="Heitman J."/>
            <person name="Kosti I."/>
            <person name="Rossi A."/>
            <person name="Saif S."/>
            <person name="Samalova M."/>
            <person name="Saunders C.W."/>
            <person name="Shea T."/>
            <person name="Summerbell R.C."/>
            <person name="Xu J."/>
            <person name="Young S."/>
            <person name="Zeng Q."/>
            <person name="Birren B.W."/>
            <person name="Cuomo C.A."/>
            <person name="White T.C."/>
        </authorList>
    </citation>
    <scope>NUCLEOTIDE SEQUENCE [LARGE SCALE GENOMIC DNA]</scope>
    <source>
        <strain evidence="2">ATCC MYA-4604 / CBS 118893</strain>
    </source>
</reference>
<name>E4V4W0_ARTGP</name>
<sequence>MGPNTLYESTGGHAKSIRILSSSPPNLSPLRPLHPRKAQIPTSSIIFTLDLSRSFKGKQLIGTVGILNYPGFKDTRRSIPPPKKQCYDTVKINTNEPRYACQDWLDDAVKASRPEDLKWV</sequence>
<organism evidence="2">
    <name type="scientific">Arthroderma gypseum (strain ATCC MYA-4604 / CBS 118893)</name>
    <name type="common">Microsporum gypseum</name>
    <dbReference type="NCBI Taxonomy" id="535722"/>
    <lineage>
        <taxon>Eukaryota</taxon>
        <taxon>Fungi</taxon>
        <taxon>Dikarya</taxon>
        <taxon>Ascomycota</taxon>
        <taxon>Pezizomycotina</taxon>
        <taxon>Eurotiomycetes</taxon>
        <taxon>Eurotiomycetidae</taxon>
        <taxon>Onygenales</taxon>
        <taxon>Arthrodermataceae</taxon>
        <taxon>Nannizzia</taxon>
    </lineage>
</organism>
<dbReference type="VEuPathDB" id="FungiDB:MGYG_08040"/>
<dbReference type="HOGENOM" id="CLU_2049138_0_0_1"/>
<protein>
    <submittedName>
        <fullName evidence="1">Uncharacterized protein</fullName>
    </submittedName>
</protein>
<evidence type="ECO:0000313" key="1">
    <source>
        <dbReference type="EMBL" id="EFR05034.1"/>
    </source>
</evidence>
<accession>E4V4W0</accession>
<dbReference type="EMBL" id="DS989829">
    <property type="protein sequence ID" value="EFR05034.1"/>
    <property type="molecule type" value="Genomic_DNA"/>
</dbReference>
<dbReference type="Proteomes" id="UP000002669">
    <property type="component" value="Unassembled WGS sequence"/>
</dbReference>
<dbReference type="InParanoid" id="E4V4W0"/>
<proteinExistence type="predicted"/>
<evidence type="ECO:0000313" key="2">
    <source>
        <dbReference type="Proteomes" id="UP000002669"/>
    </source>
</evidence>
<keyword evidence="2" id="KW-1185">Reference proteome</keyword>
<dbReference type="RefSeq" id="XP_003169869.1">
    <property type="nucleotide sequence ID" value="XM_003169821.1"/>
</dbReference>
<dbReference type="GeneID" id="10025102"/>
<gene>
    <name evidence="1" type="ORF">MGYG_08040</name>
</gene>